<evidence type="ECO:0000313" key="3">
    <source>
        <dbReference type="Proteomes" id="UP000037923"/>
    </source>
</evidence>
<dbReference type="InterPro" id="IPR032707">
    <property type="entry name" value="MYCBPAP"/>
</dbReference>
<keyword evidence="3" id="KW-1185">Reference proteome</keyword>
<feature type="region of interest" description="Disordered" evidence="1">
    <location>
        <begin position="754"/>
        <end position="830"/>
    </location>
</feature>
<dbReference type="RefSeq" id="XP_015662458.1">
    <property type="nucleotide sequence ID" value="XM_015798980.1"/>
</dbReference>
<dbReference type="EMBL" id="LGTL01000003">
    <property type="protein sequence ID" value="KPA84019.1"/>
    <property type="molecule type" value="Genomic_DNA"/>
</dbReference>
<feature type="compositionally biased region" description="Low complexity" evidence="1">
    <location>
        <begin position="1028"/>
        <end position="1041"/>
    </location>
</feature>
<evidence type="ECO:0000256" key="1">
    <source>
        <dbReference type="SAM" id="MobiDB-lite"/>
    </source>
</evidence>
<dbReference type="EMBL" id="LGTL01000003">
    <property type="protein sequence ID" value="KPA84018.1"/>
    <property type="molecule type" value="Genomic_DNA"/>
</dbReference>
<organism evidence="2 3">
    <name type="scientific">Leptomonas pyrrhocoris</name>
    <name type="common">Firebug parasite</name>
    <dbReference type="NCBI Taxonomy" id="157538"/>
    <lineage>
        <taxon>Eukaryota</taxon>
        <taxon>Discoba</taxon>
        <taxon>Euglenozoa</taxon>
        <taxon>Kinetoplastea</taxon>
        <taxon>Metakinetoplastina</taxon>
        <taxon>Trypanosomatida</taxon>
        <taxon>Trypanosomatidae</taxon>
        <taxon>Leishmaniinae</taxon>
        <taxon>Leptomonas</taxon>
    </lineage>
</organism>
<name>A0A0M9G7K9_LEPPY</name>
<dbReference type="GeneID" id="26902449"/>
<feature type="region of interest" description="Disordered" evidence="1">
    <location>
        <begin position="182"/>
        <end position="207"/>
    </location>
</feature>
<feature type="compositionally biased region" description="Low complexity" evidence="1">
    <location>
        <begin position="1000"/>
        <end position="1020"/>
    </location>
</feature>
<proteinExistence type="predicted"/>
<feature type="region of interest" description="Disordered" evidence="1">
    <location>
        <begin position="524"/>
        <end position="561"/>
    </location>
</feature>
<dbReference type="OMA" id="FQTRPHE"/>
<sequence length="1162" mass="124125">MDLRSRSERRVADGNGAADAALLADDPYDDRHRQTKALARFERQKVAWERMQKHLMSVTAPASSRITKGTAATSRGSRELAHTMGSSVPNMVIATAAARLKAEDDTLLHVATAASHRGDGSHAWEGLLRSTNEQGTRRLVPIGRTCQPYPLYGEVHDPSTLPDDHLAFARVVSEEDAMEASNGLESRSQPFAQSTLSGGGTWSGGSSKLMREHTVAKQRVKAALTNTTTTKAAPKDLFIDEAASLPHTAAAYEDAEKELSPSSYYEEQLRRFAPYVQNRLGHFLQPRTFLHVEGHPAPHATPEDETRLRETAAAAAADGEDDAPGSVPPVEYFPPPPQPPQTQLWTSSAFASRLPSRNSANSAAAAAAVSAAGAALSVHSAATSARRADQRSSMGENDDGEDERELPRDSIATAQPHYTESSTTDGDHHNDTQRSQPPSPLHPMRVQEKVTSVQADKGNNALTLEPQDGPAMELSTRSLLFRTCPRELLQGSATLRNTGTTTIYYSWAVVDAMQEHLRELYEAEHEAEKDEEEVAAAGGEQSDRRSETKRHRQPKVKPDTALPYASLSLTHQLAAHQHNARESFFFMSAPMNGVVLPGEEVIFPFSVRATREGVFQSTYELLTVPPAPERVFVRLRALVQRDGPTLEWLARPVAAALEAKVAVDAQRRLVQHLSSNTRAIAASALHDRVAALDGAVEVAKRAEKATRRAQAEAWHSANRMTFDRIPYHAAVYDKLAKLSAVVRETYVLLSKGDDKTGRAKAAPQPPQPKEKETASGGAAESRVVDTPQNQGTAPAAVVTILSPAPKDPQAPPPPQLQQQQQPLPPPSEEETLSLTTIQWDGALLPLLYQIMHIRDNATRQVFLEAVQVLLRAARAASDVKAANKPGTGSGAVRGNQHGDPTTVSGREEENNEGGDDAEEEEVPLTMLLQRAAAALADAVVSRQQTIVEKQCEGFSAQPVKPAAALSLSPAPPCESGTTSGTGKGRATSSSAQSGSGGSSAGNRAAKKNAAAPGSARGATADSRENKNAASAADGGAGSTAAPPTITAAQRLLMSAIPAAALEGFSVTQANAETARLWRAAEKGVGQARMEGELAAAKKAFTELLTALFREVIDAACDRTPLATCTATRLAELREVQQSTPLVVDMSVDPLVAPPVGKTSKRK</sequence>
<feature type="compositionally biased region" description="Basic and acidic residues" evidence="1">
    <location>
        <begin position="293"/>
        <end position="310"/>
    </location>
</feature>
<reference evidence="2 3" key="1">
    <citation type="submission" date="2015-07" db="EMBL/GenBank/DDBJ databases">
        <title>High-quality genome of monoxenous trypanosomatid Leptomonas pyrrhocoris.</title>
        <authorList>
            <person name="Flegontov P."/>
            <person name="Butenko A."/>
            <person name="Firsov S."/>
            <person name="Vlcek C."/>
            <person name="Logacheva M.D."/>
            <person name="Field M."/>
            <person name="Filatov D."/>
            <person name="Flegontova O."/>
            <person name="Gerasimov E."/>
            <person name="Jackson A.P."/>
            <person name="Kelly S."/>
            <person name="Opperdoes F."/>
            <person name="O'Reilly A."/>
            <person name="Votypka J."/>
            <person name="Yurchenko V."/>
            <person name="Lukes J."/>
        </authorList>
    </citation>
    <scope>NUCLEOTIDE SEQUENCE [LARGE SCALE GENOMIC DNA]</scope>
    <source>
        <strain evidence="2">H10</strain>
    </source>
</reference>
<feature type="compositionally biased region" description="Pro residues" evidence="1">
    <location>
        <begin position="805"/>
        <end position="815"/>
    </location>
</feature>
<accession>A0A0M9G7K9</accession>
<protein>
    <recommendedName>
        <fullName evidence="4">MYCBP-associated protein</fullName>
    </recommendedName>
</protein>
<feature type="compositionally biased region" description="Pro residues" evidence="1">
    <location>
        <begin position="331"/>
        <end position="340"/>
    </location>
</feature>
<dbReference type="Gene3D" id="2.60.40.10">
    <property type="entry name" value="Immunoglobulins"/>
    <property type="match status" value="1"/>
</dbReference>
<dbReference type="Proteomes" id="UP000037923">
    <property type="component" value="Unassembled WGS sequence"/>
</dbReference>
<feature type="region of interest" description="Disordered" evidence="1">
    <location>
        <begin position="963"/>
        <end position="1041"/>
    </location>
</feature>
<feature type="compositionally biased region" description="Low complexity" evidence="1">
    <location>
        <begin position="984"/>
        <end position="993"/>
    </location>
</feature>
<feature type="region of interest" description="Disordered" evidence="1">
    <location>
        <begin position="293"/>
        <end position="344"/>
    </location>
</feature>
<dbReference type="InterPro" id="IPR013783">
    <property type="entry name" value="Ig-like_fold"/>
</dbReference>
<dbReference type="OrthoDB" id="273750at2759"/>
<feature type="region of interest" description="Disordered" evidence="1">
    <location>
        <begin position="876"/>
        <end position="919"/>
    </location>
</feature>
<feature type="compositionally biased region" description="Polar residues" evidence="1">
    <location>
        <begin position="183"/>
        <end position="193"/>
    </location>
</feature>
<gene>
    <name evidence="2" type="ORF">ABB37_02154</name>
</gene>
<feature type="compositionally biased region" description="Acidic residues" evidence="1">
    <location>
        <begin position="909"/>
        <end position="919"/>
    </location>
</feature>
<evidence type="ECO:0000313" key="2">
    <source>
        <dbReference type="EMBL" id="KPA84019.1"/>
    </source>
</evidence>
<dbReference type="VEuPathDB" id="TriTrypDB:LpyrH10_03_3050"/>
<feature type="compositionally biased region" description="Polar residues" evidence="1">
    <location>
        <begin position="412"/>
        <end position="424"/>
    </location>
</feature>
<feature type="region of interest" description="Disordered" evidence="1">
    <location>
        <begin position="382"/>
        <end position="444"/>
    </location>
</feature>
<dbReference type="AlphaFoldDB" id="A0A0M9G7K9"/>
<dbReference type="PANTHER" id="PTHR48421">
    <property type="entry name" value="MYCBP-ASSOCIATED PROTEIN"/>
    <property type="match status" value="1"/>
</dbReference>
<evidence type="ECO:0008006" key="4">
    <source>
        <dbReference type="Google" id="ProtNLM"/>
    </source>
</evidence>
<dbReference type="PANTHER" id="PTHR48421:SF1">
    <property type="entry name" value="MYCBP-ASSOCIATED PROTEIN"/>
    <property type="match status" value="1"/>
</dbReference>
<dbReference type="RefSeq" id="XP_015662457.1">
    <property type="nucleotide sequence ID" value="XM_015798979.1"/>
</dbReference>
<comment type="caution">
    <text evidence="2">The sequence shown here is derived from an EMBL/GenBank/DDBJ whole genome shotgun (WGS) entry which is preliminary data.</text>
</comment>